<dbReference type="Pfam" id="PF16227">
    <property type="entry name" value="DUF4886"/>
    <property type="match status" value="1"/>
</dbReference>
<dbReference type="GO" id="GO:0016788">
    <property type="term" value="F:hydrolase activity, acting on ester bonds"/>
    <property type="evidence" value="ECO:0007669"/>
    <property type="project" value="UniProtKB-ARBA"/>
</dbReference>
<reference evidence="4" key="1">
    <citation type="submission" date="2020-10" db="EMBL/GenBank/DDBJ databases">
        <authorList>
            <person name="Gilroy R."/>
        </authorList>
    </citation>
    <scope>NUCLEOTIDE SEQUENCE</scope>
    <source>
        <strain evidence="4">20514</strain>
    </source>
</reference>
<accession>A0A9D9HED7</accession>
<dbReference type="AlphaFoldDB" id="A0A9D9HED7"/>
<evidence type="ECO:0000313" key="5">
    <source>
        <dbReference type="Proteomes" id="UP000810252"/>
    </source>
</evidence>
<name>A0A9D9HED7_9BACT</name>
<protein>
    <submittedName>
        <fullName evidence="4">DUF4886 domain-containing protein</fullName>
    </submittedName>
</protein>
<feature type="region of interest" description="Disordered" evidence="1">
    <location>
        <begin position="27"/>
        <end position="48"/>
    </location>
</feature>
<dbReference type="EMBL" id="JADIMQ010000008">
    <property type="protein sequence ID" value="MBO8447749.1"/>
    <property type="molecule type" value="Genomic_DNA"/>
</dbReference>
<gene>
    <name evidence="4" type="ORF">IAC29_00570</name>
</gene>
<sequence length="571" mass="63105">MRYLLNILLMAAMSLFAACGSDFPQEGKYPSVGEEDPGGDPVPPDPGPDVPGETCKILFIGNSLTLDATTLLPDMLNAAGVKNVEMTRIFHGAYTLPLYNDTYSDPDVVSMRTWKAGDARWSGDETFKYSPEEAVKADDYDIICIQEYSGNACAWSWTPEEEAAVTGLIGKIRASQGDNDPEIVFMFSHTFGKGYERLVNNFGDDNVKQFEACAGMIRQLLEVTGISRVISTAAVIQNLRTTGLNHEHDLTRGDGVHLDYGLGRYAAACVVFKTLITPVSGARIEDNPFRFSEYYPHKALYTTPVTDENVPVVHKAVEAACEKPLEITDMSSYGSRPDYLHKVDLDFAEKNADIPEGCTFPVEFPLGNGAVDSYLQPYWSGYGLWICPSQEQAYARWKYVSYPIEDMLPTRTWANDGAISSVALRGIWTGDYLEFVIPVESLEAGTTVRFKAPFYTRQGPVFWIFEWFDEGEWKSEIKDVSSWDGKFTQKASFAIGLGTTVITQDAVFSGPVTDGCVRIRIRCADGTVQADSATRSAVKRDLPNHTATDLSSVFYFYGTTPECGSVSFSKI</sequence>
<evidence type="ECO:0000256" key="2">
    <source>
        <dbReference type="SAM" id="SignalP"/>
    </source>
</evidence>
<keyword evidence="2" id="KW-0732">Signal</keyword>
<proteinExistence type="predicted"/>
<dbReference type="Gene3D" id="3.40.50.1110">
    <property type="entry name" value="SGNH hydrolase"/>
    <property type="match status" value="1"/>
</dbReference>
<feature type="domain" description="DUF4886" evidence="3">
    <location>
        <begin position="56"/>
        <end position="277"/>
    </location>
</feature>
<evidence type="ECO:0000256" key="1">
    <source>
        <dbReference type="SAM" id="MobiDB-lite"/>
    </source>
</evidence>
<reference evidence="4" key="2">
    <citation type="journal article" date="2021" name="PeerJ">
        <title>Extensive microbial diversity within the chicken gut microbiome revealed by metagenomics and culture.</title>
        <authorList>
            <person name="Gilroy R."/>
            <person name="Ravi A."/>
            <person name="Getino M."/>
            <person name="Pursley I."/>
            <person name="Horton D.L."/>
            <person name="Alikhan N.F."/>
            <person name="Baker D."/>
            <person name="Gharbi K."/>
            <person name="Hall N."/>
            <person name="Watson M."/>
            <person name="Adriaenssens E.M."/>
            <person name="Foster-Nyarko E."/>
            <person name="Jarju S."/>
            <person name="Secka A."/>
            <person name="Antonio M."/>
            <person name="Oren A."/>
            <person name="Chaudhuri R.R."/>
            <person name="La Ragione R."/>
            <person name="Hildebrand F."/>
            <person name="Pallen M.J."/>
        </authorList>
    </citation>
    <scope>NUCLEOTIDE SEQUENCE</scope>
    <source>
        <strain evidence="4">20514</strain>
    </source>
</reference>
<organism evidence="4 5">
    <name type="scientific">Candidatus Cryptobacteroides merdigallinarum</name>
    <dbReference type="NCBI Taxonomy" id="2840770"/>
    <lineage>
        <taxon>Bacteria</taxon>
        <taxon>Pseudomonadati</taxon>
        <taxon>Bacteroidota</taxon>
        <taxon>Bacteroidia</taxon>
        <taxon>Bacteroidales</taxon>
        <taxon>Candidatus Cryptobacteroides</taxon>
    </lineage>
</organism>
<evidence type="ECO:0000313" key="4">
    <source>
        <dbReference type="EMBL" id="MBO8447749.1"/>
    </source>
</evidence>
<dbReference type="PROSITE" id="PS51257">
    <property type="entry name" value="PROKAR_LIPOPROTEIN"/>
    <property type="match status" value="1"/>
</dbReference>
<evidence type="ECO:0000259" key="3">
    <source>
        <dbReference type="Pfam" id="PF16227"/>
    </source>
</evidence>
<dbReference type="Proteomes" id="UP000810252">
    <property type="component" value="Unassembled WGS sequence"/>
</dbReference>
<feature type="chain" id="PRO_5039199666" evidence="2">
    <location>
        <begin position="18"/>
        <end position="571"/>
    </location>
</feature>
<dbReference type="InterPro" id="IPR036514">
    <property type="entry name" value="SGNH_hydro_sf"/>
</dbReference>
<dbReference type="InterPro" id="IPR032616">
    <property type="entry name" value="DUF4886"/>
</dbReference>
<comment type="caution">
    <text evidence="4">The sequence shown here is derived from an EMBL/GenBank/DDBJ whole genome shotgun (WGS) entry which is preliminary data.</text>
</comment>
<feature type="signal peptide" evidence="2">
    <location>
        <begin position="1"/>
        <end position="17"/>
    </location>
</feature>